<reference evidence="3" key="1">
    <citation type="submission" date="2021-10" db="EMBL/GenBank/DDBJ databases">
        <authorList>
            <person name="Piombo E."/>
        </authorList>
    </citation>
    <scope>NUCLEOTIDE SEQUENCE</scope>
</reference>
<dbReference type="InterPro" id="IPR039556">
    <property type="entry name" value="ICL/PEPM"/>
</dbReference>
<proteinExistence type="inferred from homology"/>
<dbReference type="PROSITE" id="PS00161">
    <property type="entry name" value="ISOCITRATE_LYASE"/>
    <property type="match status" value="1"/>
</dbReference>
<dbReference type="GO" id="GO:0046421">
    <property type="term" value="F:methylisocitrate lyase activity"/>
    <property type="evidence" value="ECO:0007669"/>
    <property type="project" value="UniProtKB-EC"/>
</dbReference>
<keyword evidence="4" id="KW-1185">Reference proteome</keyword>
<evidence type="ECO:0000313" key="4">
    <source>
        <dbReference type="Proteomes" id="UP000754883"/>
    </source>
</evidence>
<dbReference type="CDD" id="cd00377">
    <property type="entry name" value="ICL_PEPM"/>
    <property type="match status" value="1"/>
</dbReference>
<evidence type="ECO:0000313" key="3">
    <source>
        <dbReference type="EMBL" id="CAG9998500.1"/>
    </source>
</evidence>
<dbReference type="PANTHER" id="PTHR42905">
    <property type="entry name" value="PHOSPHOENOLPYRUVATE CARBOXYLASE"/>
    <property type="match status" value="1"/>
</dbReference>
<comment type="catalytic activity">
    <reaction evidence="1">
        <text>(2S,3R)-3-hydroxybutane-1,2,3-tricarboxylate = pyruvate + succinate</text>
        <dbReference type="Rhea" id="RHEA:16809"/>
        <dbReference type="ChEBI" id="CHEBI:15361"/>
        <dbReference type="ChEBI" id="CHEBI:30031"/>
        <dbReference type="ChEBI" id="CHEBI:57429"/>
        <dbReference type="EC" id="4.1.3.30"/>
    </reaction>
</comment>
<comment type="caution">
    <text evidence="3">The sequence shown here is derived from an EMBL/GenBank/DDBJ whole genome shotgun (WGS) entry which is preliminary data.</text>
</comment>
<dbReference type="InterPro" id="IPR018523">
    <property type="entry name" value="Isocitrate_lyase_ph_CS"/>
</dbReference>
<dbReference type="EMBL" id="CABFNO020001547">
    <property type="protein sequence ID" value="CAG9998500.1"/>
    <property type="molecule type" value="Genomic_DNA"/>
</dbReference>
<dbReference type="FunFam" id="3.20.20.60:FF:000009">
    <property type="entry name" value="2-methylisocitrate lyase"/>
    <property type="match status" value="1"/>
</dbReference>
<dbReference type="PANTHER" id="PTHR42905:SF2">
    <property type="entry name" value="PHOSPHOENOLPYRUVATE CARBOXYLASE FAMILY PROTEIN"/>
    <property type="match status" value="1"/>
</dbReference>
<dbReference type="Proteomes" id="UP000754883">
    <property type="component" value="Unassembled WGS sequence"/>
</dbReference>
<evidence type="ECO:0000256" key="2">
    <source>
        <dbReference type="ARBA" id="ARBA00061405"/>
    </source>
</evidence>
<dbReference type="AlphaFoldDB" id="A0A9N9Y943"/>
<protein>
    <submittedName>
        <fullName evidence="3">Uncharacterized protein</fullName>
    </submittedName>
</protein>
<sequence>MTEMKRPKTAAQRLRELIADKSKIVNCPGVYDGLTARLALREGFDCLYMTGAGTTASRLGMPDLGVATFNDMLENAAMIASLDRKTPLIADADTGYGGPIMVARTVRAYITAGVAGLHLEDQVITKRCGHLSGKELVDQDTYISRIRAAVMAREEMRAATGGDIVIIARTDALQSLGYDQAIQRLRWAVEAGADVAFLEGPTSVEQCRQVCQDFVKVPVLLNMVSGGVTPNLSVNEAQELGFRLIIHPGLALFPVLEGVENAFRGIKATGKAQVSEAQAKEGVKKLFNACGLQDCIEFDAKAGGIAYKNV</sequence>
<evidence type="ECO:0000256" key="1">
    <source>
        <dbReference type="ARBA" id="ARBA00001050"/>
    </source>
</evidence>
<dbReference type="Gene3D" id="3.20.20.60">
    <property type="entry name" value="Phosphoenolpyruvate-binding domains"/>
    <property type="match status" value="1"/>
</dbReference>
<accession>A0A9N9Y943</accession>
<dbReference type="InterPro" id="IPR040442">
    <property type="entry name" value="Pyrv_kinase-like_dom_sf"/>
</dbReference>
<gene>
    <name evidence="3" type="ORF">CBYS24578_00015220</name>
</gene>
<organism evidence="3 4">
    <name type="scientific">Clonostachys byssicola</name>
    <dbReference type="NCBI Taxonomy" id="160290"/>
    <lineage>
        <taxon>Eukaryota</taxon>
        <taxon>Fungi</taxon>
        <taxon>Dikarya</taxon>
        <taxon>Ascomycota</taxon>
        <taxon>Pezizomycotina</taxon>
        <taxon>Sordariomycetes</taxon>
        <taxon>Hypocreomycetidae</taxon>
        <taxon>Hypocreales</taxon>
        <taxon>Bionectriaceae</taxon>
        <taxon>Clonostachys</taxon>
    </lineage>
</organism>
<name>A0A9N9Y943_9HYPO</name>
<comment type="similarity">
    <text evidence="2">Belongs to the isocitrate lyase/PEP mutase superfamily.</text>
</comment>
<dbReference type="InterPro" id="IPR015813">
    <property type="entry name" value="Pyrv/PenolPyrv_kinase-like_dom"/>
</dbReference>
<dbReference type="Pfam" id="PF13714">
    <property type="entry name" value="PEP_mutase"/>
    <property type="match status" value="1"/>
</dbReference>
<dbReference type="OrthoDB" id="1923844at2759"/>
<dbReference type="SUPFAM" id="SSF51621">
    <property type="entry name" value="Phosphoenolpyruvate/pyruvate domain"/>
    <property type="match status" value="1"/>
</dbReference>